<dbReference type="Proteomes" id="UP000199370">
    <property type="component" value="Unassembled WGS sequence"/>
</dbReference>
<dbReference type="EMBL" id="FNIA01000015">
    <property type="protein sequence ID" value="SDN11233.1"/>
    <property type="molecule type" value="Genomic_DNA"/>
</dbReference>
<keyword evidence="2" id="KW-1185">Reference proteome</keyword>
<proteinExistence type="predicted"/>
<gene>
    <name evidence="1" type="ORF">SAMN05192554_11587</name>
</gene>
<reference evidence="1 2" key="1">
    <citation type="submission" date="2016-10" db="EMBL/GenBank/DDBJ databases">
        <authorList>
            <person name="de Groot N.N."/>
        </authorList>
    </citation>
    <scope>NUCLEOTIDE SEQUENCE [LARGE SCALE GENOMIC DNA]</scope>
    <source>
        <strain evidence="2">EB21,IBRC-M 10013,KCTC 4048</strain>
    </source>
</reference>
<evidence type="ECO:0000313" key="1">
    <source>
        <dbReference type="EMBL" id="SDN11233.1"/>
    </source>
</evidence>
<accession>A0A1G9YRX4</accession>
<protein>
    <submittedName>
        <fullName evidence="1">Uncharacterized protein</fullName>
    </submittedName>
</protein>
<dbReference type="AlphaFoldDB" id="A0A1G9YRX4"/>
<evidence type="ECO:0000313" key="2">
    <source>
        <dbReference type="Proteomes" id="UP000199370"/>
    </source>
</evidence>
<name>A0A1G9YRX4_9EURY</name>
<sequence length="83" mass="9322">MLLAYIIYADTLLNISQIAVLFDRTYKTLYYVIRDVEAATSRGFPAVLARIQQTVFGSTEVDESGKVCSGYKGQEPLSWRIVP</sequence>
<organism evidence="1 2">
    <name type="scientific">Haloarchaeobius iranensis</name>
    <dbReference type="NCBI Taxonomy" id="996166"/>
    <lineage>
        <taxon>Archaea</taxon>
        <taxon>Methanobacteriati</taxon>
        <taxon>Methanobacteriota</taxon>
        <taxon>Stenosarchaea group</taxon>
        <taxon>Halobacteria</taxon>
        <taxon>Halobacteriales</taxon>
        <taxon>Halorubellaceae</taxon>
        <taxon>Haloarchaeobius</taxon>
    </lineage>
</organism>